<dbReference type="EC" id="4.1.2.27" evidence="9"/>
<dbReference type="PANTHER" id="PTHR42735">
    <property type="match status" value="1"/>
</dbReference>
<feature type="modified residue" description="N6-(pyridoxal phosphate)lysine" evidence="11">
    <location>
        <position position="2208"/>
    </location>
</feature>
<evidence type="ECO:0000256" key="2">
    <source>
        <dbReference type="ARBA" id="ARBA00004123"/>
    </source>
</evidence>
<dbReference type="GO" id="GO:0030170">
    <property type="term" value="F:pyridoxal phosphate binding"/>
    <property type="evidence" value="ECO:0007669"/>
    <property type="project" value="InterPro"/>
</dbReference>
<dbReference type="OrthoDB" id="298098at2759"/>
<dbReference type="SUPFAM" id="SSF117839">
    <property type="entry name" value="WWE domain"/>
    <property type="match status" value="1"/>
</dbReference>
<evidence type="ECO:0000256" key="8">
    <source>
        <dbReference type="ARBA" id="ARBA00038302"/>
    </source>
</evidence>
<dbReference type="GO" id="GO:0005634">
    <property type="term" value="C:nucleus"/>
    <property type="evidence" value="ECO:0007669"/>
    <property type="project" value="UniProtKB-SubCell"/>
</dbReference>
<dbReference type="SUPFAM" id="SSF53383">
    <property type="entry name" value="PLP-dependent transferases"/>
    <property type="match status" value="1"/>
</dbReference>
<comment type="similarity">
    <text evidence="8">Belongs to the group II decarboxylase family. Sphingosine-1-phosphate lyase subfamily.</text>
</comment>
<dbReference type="GO" id="GO:0030149">
    <property type="term" value="P:sphingolipid catabolic process"/>
    <property type="evidence" value="ECO:0007669"/>
    <property type="project" value="TreeGrafter"/>
</dbReference>
<dbReference type="InterPro" id="IPR037197">
    <property type="entry name" value="WWE_dom_sf"/>
</dbReference>
<keyword evidence="7" id="KW-0539">Nucleus</keyword>
<feature type="domain" description="EF-hand" evidence="13">
    <location>
        <begin position="453"/>
        <end position="488"/>
    </location>
</feature>
<evidence type="ECO:0000256" key="4">
    <source>
        <dbReference type="ARBA" id="ARBA00022786"/>
    </source>
</evidence>
<dbReference type="Gene3D" id="3.30.720.50">
    <property type="match status" value="1"/>
</dbReference>
<dbReference type="SMART" id="SM00678">
    <property type="entry name" value="WWE"/>
    <property type="match status" value="1"/>
</dbReference>
<evidence type="ECO:0000256" key="1">
    <source>
        <dbReference type="ARBA" id="ARBA00001933"/>
    </source>
</evidence>
<comment type="caution">
    <text evidence="16">The sequence shown here is derived from an EMBL/GenBank/DDBJ whole genome shotgun (WGS) entry which is preliminary data.</text>
</comment>
<evidence type="ECO:0000259" key="13">
    <source>
        <dbReference type="PROSITE" id="PS50222"/>
    </source>
</evidence>
<dbReference type="PROSITE" id="PS50918">
    <property type="entry name" value="WWE"/>
    <property type="match status" value="1"/>
</dbReference>
<feature type="domain" description="HECT" evidence="14">
    <location>
        <begin position="644"/>
        <end position="1160"/>
    </location>
</feature>
<dbReference type="GO" id="GO:0005783">
    <property type="term" value="C:endoplasmic reticulum"/>
    <property type="evidence" value="ECO:0007669"/>
    <property type="project" value="TreeGrafter"/>
</dbReference>
<evidence type="ECO:0000256" key="3">
    <source>
        <dbReference type="ARBA" id="ARBA00022553"/>
    </source>
</evidence>
<dbReference type="GO" id="GO:0008270">
    <property type="term" value="F:zinc ion binding"/>
    <property type="evidence" value="ECO:0007669"/>
    <property type="project" value="InterPro"/>
</dbReference>
<dbReference type="GO" id="GO:0008117">
    <property type="term" value="F:sphinganine-1-phosphate aldolase activity"/>
    <property type="evidence" value="ECO:0007669"/>
    <property type="project" value="UniProtKB-EC"/>
</dbReference>
<dbReference type="PANTHER" id="PTHR42735:SF6">
    <property type="entry name" value="SPHINGOSINE-1-PHOSPHATE LYASE 1"/>
    <property type="match status" value="1"/>
</dbReference>
<dbReference type="InterPro" id="IPR015421">
    <property type="entry name" value="PyrdxlP-dep_Trfase_major"/>
</dbReference>
<evidence type="ECO:0000256" key="11">
    <source>
        <dbReference type="PIRSR" id="PIRSR602129-50"/>
    </source>
</evidence>
<dbReference type="InterPro" id="IPR015424">
    <property type="entry name" value="PyrdxlP-dep_Trfase"/>
</dbReference>
<gene>
    <name evidence="16" type="primary">spl-1</name>
    <name evidence="16" type="ORF">SNAT2548_LOCUS34953</name>
</gene>
<dbReference type="Gene3D" id="3.90.1750.10">
    <property type="entry name" value="Hect, E3 ligase catalytic domains"/>
    <property type="match status" value="2"/>
</dbReference>
<dbReference type="InterPro" id="IPR004170">
    <property type="entry name" value="WWE_dom"/>
</dbReference>
<protein>
    <recommendedName>
        <fullName evidence="9">sphinganine-1-phosphate aldolase</fullName>
        <ecNumber evidence="9">4.1.2.27</ecNumber>
    </recommendedName>
    <alternativeName>
        <fullName evidence="10">Sphingosine-1-phosphate aldolase</fullName>
    </alternativeName>
</protein>
<evidence type="ECO:0000256" key="10">
    <source>
        <dbReference type="ARBA" id="ARBA00042568"/>
    </source>
</evidence>
<keyword evidence="17" id="KW-1185">Reference proteome</keyword>
<dbReference type="PROSITE" id="PS50237">
    <property type="entry name" value="HECT"/>
    <property type="match status" value="1"/>
</dbReference>
<dbReference type="InterPro" id="IPR015422">
    <property type="entry name" value="PyrdxlP-dep_Trfase_small"/>
</dbReference>
<evidence type="ECO:0000259" key="14">
    <source>
        <dbReference type="PROSITE" id="PS50237"/>
    </source>
</evidence>
<evidence type="ECO:0000256" key="5">
    <source>
        <dbReference type="ARBA" id="ARBA00022898"/>
    </source>
</evidence>
<accession>A0A812V949</accession>
<dbReference type="GO" id="GO:0005509">
    <property type="term" value="F:calcium ion binding"/>
    <property type="evidence" value="ECO:0007669"/>
    <property type="project" value="InterPro"/>
</dbReference>
<dbReference type="GO" id="GO:0019752">
    <property type="term" value="P:carboxylic acid metabolic process"/>
    <property type="evidence" value="ECO:0007669"/>
    <property type="project" value="InterPro"/>
</dbReference>
<evidence type="ECO:0000256" key="7">
    <source>
        <dbReference type="ARBA" id="ARBA00023242"/>
    </source>
</evidence>
<name>A0A812V949_9DINO</name>
<dbReference type="Pfam" id="PF00632">
    <property type="entry name" value="HECT"/>
    <property type="match status" value="1"/>
</dbReference>
<evidence type="ECO:0000256" key="6">
    <source>
        <dbReference type="ARBA" id="ARBA00023239"/>
    </source>
</evidence>
<dbReference type="SMART" id="SM00119">
    <property type="entry name" value="HECTc"/>
    <property type="match status" value="1"/>
</dbReference>
<dbReference type="Pfam" id="PF00282">
    <property type="entry name" value="Pyridoxal_deC"/>
    <property type="match status" value="1"/>
</dbReference>
<keyword evidence="3" id="KW-0597">Phosphoprotein</keyword>
<proteinExistence type="inferred from homology"/>
<dbReference type="Gene3D" id="3.30.2160.10">
    <property type="entry name" value="Hect, E3 ligase catalytic domain"/>
    <property type="match status" value="1"/>
</dbReference>
<evidence type="ECO:0000313" key="16">
    <source>
        <dbReference type="EMBL" id="CAE7614821.1"/>
    </source>
</evidence>
<dbReference type="InterPro" id="IPR018123">
    <property type="entry name" value="WWE-dom_subgr"/>
</dbReference>
<reference evidence="16" key="1">
    <citation type="submission" date="2021-02" db="EMBL/GenBank/DDBJ databases">
        <authorList>
            <person name="Dougan E. K."/>
            <person name="Rhodes N."/>
            <person name="Thang M."/>
            <person name="Chan C."/>
        </authorList>
    </citation>
    <scope>NUCLEOTIDE SEQUENCE</scope>
</reference>
<dbReference type="InterPro" id="IPR018247">
    <property type="entry name" value="EF_Hand_1_Ca_BS"/>
</dbReference>
<evidence type="ECO:0000259" key="15">
    <source>
        <dbReference type="PROSITE" id="PS50918"/>
    </source>
</evidence>
<dbReference type="InterPro" id="IPR035983">
    <property type="entry name" value="Hect_E3_ubiquitin_ligase"/>
</dbReference>
<evidence type="ECO:0000256" key="9">
    <source>
        <dbReference type="ARBA" id="ARBA00038965"/>
    </source>
</evidence>
<dbReference type="InterPro" id="IPR002129">
    <property type="entry name" value="PyrdxlP-dep_de-COase"/>
</dbReference>
<keyword evidence="6" id="KW-0456">Lyase</keyword>
<dbReference type="SUPFAM" id="SSF56204">
    <property type="entry name" value="Hect, E3 ligase catalytic domain"/>
    <property type="match status" value="2"/>
</dbReference>
<organism evidence="16 17">
    <name type="scientific">Symbiodinium natans</name>
    <dbReference type="NCBI Taxonomy" id="878477"/>
    <lineage>
        <taxon>Eukaryota</taxon>
        <taxon>Sar</taxon>
        <taxon>Alveolata</taxon>
        <taxon>Dinophyceae</taxon>
        <taxon>Suessiales</taxon>
        <taxon>Symbiodiniaceae</taxon>
        <taxon>Symbiodinium</taxon>
    </lineage>
</organism>
<dbReference type="PROSITE" id="PS50222">
    <property type="entry name" value="EF_HAND_2"/>
    <property type="match status" value="1"/>
</dbReference>
<dbReference type="InterPro" id="IPR002048">
    <property type="entry name" value="EF_hand_dom"/>
</dbReference>
<dbReference type="Gene3D" id="3.30.2410.10">
    <property type="entry name" value="Hect, E3 ligase catalytic domain"/>
    <property type="match status" value="1"/>
</dbReference>
<dbReference type="InterPro" id="IPR000569">
    <property type="entry name" value="HECT_dom"/>
</dbReference>
<dbReference type="PROSITE" id="PS00018">
    <property type="entry name" value="EF_HAND_1"/>
    <property type="match status" value="1"/>
</dbReference>
<evidence type="ECO:0000256" key="12">
    <source>
        <dbReference type="PROSITE-ProRule" id="PRU00104"/>
    </source>
</evidence>
<keyword evidence="5 11" id="KW-0663">Pyridoxal phosphate</keyword>
<feature type="active site" description="Glycyl thioester intermediate" evidence="12">
    <location>
        <position position="1145"/>
    </location>
</feature>
<dbReference type="GO" id="GO:0004842">
    <property type="term" value="F:ubiquitin-protein transferase activity"/>
    <property type="evidence" value="ECO:0007669"/>
    <property type="project" value="InterPro"/>
</dbReference>
<feature type="domain" description="WWE" evidence="15">
    <location>
        <begin position="1034"/>
        <end position="1112"/>
    </location>
</feature>
<keyword evidence="4 12" id="KW-0833">Ubl conjugation pathway</keyword>
<dbReference type="Gene3D" id="3.90.1150.10">
    <property type="entry name" value="Aspartate Aminotransferase, domain 1"/>
    <property type="match status" value="1"/>
</dbReference>
<dbReference type="Proteomes" id="UP000604046">
    <property type="component" value="Unassembled WGS sequence"/>
</dbReference>
<evidence type="ECO:0000313" key="17">
    <source>
        <dbReference type="Proteomes" id="UP000604046"/>
    </source>
</evidence>
<dbReference type="EMBL" id="CAJNDS010002839">
    <property type="protein sequence ID" value="CAE7614821.1"/>
    <property type="molecule type" value="Genomic_DNA"/>
</dbReference>
<comment type="subcellular location">
    <subcellularLocation>
        <location evidence="2">Nucleus</location>
    </subcellularLocation>
</comment>
<dbReference type="InterPro" id="IPR050477">
    <property type="entry name" value="GrpII_AminoAcid_Decarb"/>
</dbReference>
<dbReference type="GO" id="GO:0016020">
    <property type="term" value="C:membrane"/>
    <property type="evidence" value="ECO:0007669"/>
    <property type="project" value="GOC"/>
</dbReference>
<dbReference type="Gene3D" id="6.10.140.2150">
    <property type="match status" value="1"/>
</dbReference>
<comment type="cofactor">
    <cofactor evidence="1 11">
        <name>pyridoxal 5'-phosphate</name>
        <dbReference type="ChEBI" id="CHEBI:597326"/>
    </cofactor>
</comment>
<sequence>MLCPRGHATTSEGRKLGLFSRRYCDVCNEKVSRRGGIYHECTAGCDFRVCSICKKEAEKSNYFVEPCTFTFPGGLGPFSIQRTSLQGPDLFQSDRRGTWILHEAFFQRGRSLKRCWQALLANGVAVELPNGRAGITVELSPMAPTKLVSEVRRANRIPDVAGVLVAWMYALQLEWHIILGDSDREEEDGTAADWSFLTVGGFVLLQTDENKQLQVLCANSVSFHPSGPMQFSAPQPWCAEWTRKLAEAGRFQKVTVQKWASAGARYLCWICPEEKILRPGARHGGFVFLFHDLDEEDAGGRDRFFEIVGAPVTSEARTQELLSQIPKRSSQPEVLQSAIPFRVVGEVPASSKHMEDIRQRCFKAASDGRWSLLAHILVEFPQVVQAQDSAGQTVLHKIAVGRPKTRRATELLRLIHSHGGDLEAQDTTGQKAYNLGDQIFRAQACEIWGLVPDLFADPEVWFDYWDANKDGHLSPEELVPALAAAYQVGELGRQWIESYVNTHYREMAALDPNALLTKSAFLANDGLLHKLQSSEEFISLRGQEDSPGKKLPALFKTEGRKKPTAADKEAVKKFSKALEDLRTKNGWDRPGHAAPSHARLLEVSGPFPGGDSDPEHRMKAAKQMLAWSFAKTTARSGKEWMHGFKIQFTGDDAGIDHGGLTKRWVQEVGHALWGSEDFFDTKASGSFFKPDNISDMRIHAFHVKAQSLYRWVGRFLAYALYQGCVLDCALSPWALRWLIRVIETQAALPPALAAVAGDWQREGEDGRIATISGTILLSHADESGLPPQIALQVAPGDAIQADFDGESLKAKLSHGRLRWSDGDVWVRCFDCPVPRHAALPVWDDTPTGDDQLLEDLATMDPAFANSLWRVRHEMPDEDLQWLTFSYAGRELVPGGDDIEVSPENKAEYVRLCCKAALLYSSQKALQAFSDGFFDVLPPSLFDGAPADVFQWLLLGDAQITDEQVEKLEQVLVPDGLVPKHLKDTKELQTSLAWLFQIIRRGDSKFRSRLLEFWTGSDRLPLGGVEAIEPKPRLQVMISQEKPLFCANFAWEVQLPNGNWSSYSPEISGSLNNILEAGLRMMEFQVGRNMYVIDIRAKVQVNRRTGEQRRVRRRKIDMDADERTTLAVVKRIDSWPATRLPEGHTCGNELWIPLCDSEEDLAKLSAMLGGPHGFHLWLVCSRALKLLSTDAVSVQRCAHWSEVPRRAAVVDSHGSATMRSLMRQEDQGNAEDDDHEPGNVDGLWARFFGATGSSVSDLVGSSADSVANATDAHASTTSSNSSSAQNASKLANATLGVIAKLTSANISETTFSDEDCEDTWQPEWSSNIPEENCQEWARDSEWGALSSATSLKVACKGEWAQKNCMATCGCEVVKSLQLDKAIHEAAGRLGYNSQEDSQLQDLLDGMDLAAKKSLVHVLHPRCKGVADKFCEVLAQASSSLIYIEFANMPSMYNQSQSQGRKLIWRIRAGTSTSAPVTEEDVLQMAADVGLKKEDIIAINATLDDIKPELHDEIFTAVNAARQKFRRTGKAIVRHLRNLSRPSRDLLPTADEQNEFVIQADLCYQRKARLMTVSLPVQRIVSFIESRAQDYKLLDFRAGEVTNEGSDCGALAATSVDRKGETRLPKTGYQDLFWLAGMFGSKYVNSTRGAEVAVKVSQLVFHEFRDNGDVIEYSILLRQWAVLASSRELTYLWSWIIDLEGAVLTAFLWAQAKRLTPALPSTILAGEKRTGEDADEKRQQSMAQLADPGAWNSVFCDYLWNSVLSLACSGSGCAEEKLLYTAVMNFEARPCQISACLQVCRNVVAHGEQVSQIFCPVSKQIPWRSLSFVRESNFTRALTGGSVFAMAADTHVLLCVLVALMLPRRLQQKLSPIHEMLRQPFGGRLRLNAAWTVLCFTLSVLTCRRWGIEMWQRGVRGMMSLISKEALRSICALPYIRTIVSREVAKELAAIEAKLHGNGDPTALLELPMQGVPCTEILQRIQLARQAESAEYVDVAKKWAGIYHSPVGELVDLQNKVWSIYNCSNTLYEGVFPSVRKYEAELISWAVHLLNGSSPACGLLTSGGTESVLLAALSYRELGRSRGIATPRILAANTCHPCIVKACHYFGMNLTKIAVDESTGFALTAKHVRSHITGDVVCIYASAPTFPHGVVDHVQDLGVLAASRGIGLHVDNCLGGVLLSYMDIQSLNQGHQPWDFRVPGVSSISVDIHKYGNASKGVSVIAFRNPALRRQTYVPVTDGCEGLYVTPTMQGARGGAVIAQAWATMLCFGAAGYAKFAARIHKAHMLYQDVVNAIPGLHVLCKCHACIVPVGSSKYNIYAVASLLEEKGWNLATGQSPPCLSICIGERHDQIVDSFEADLRAAVEFLDNTPSYKPSGAAAVYGSMPTTPTAVLEEVVRSYVDMRMSVKPRS</sequence>
<dbReference type="Gene3D" id="3.40.640.10">
    <property type="entry name" value="Type I PLP-dependent aspartate aminotransferase-like (Major domain)"/>
    <property type="match status" value="1"/>
</dbReference>